<dbReference type="CDD" id="cd02440">
    <property type="entry name" value="AdoMet_MTases"/>
    <property type="match status" value="1"/>
</dbReference>
<evidence type="ECO:0000256" key="1">
    <source>
        <dbReference type="ARBA" id="ARBA00022603"/>
    </source>
</evidence>
<comment type="caution">
    <text evidence="4">The sequence shown here is derived from an EMBL/GenBank/DDBJ whole genome shotgun (WGS) entry which is preliminary data.</text>
</comment>
<sequence length="251" mass="27653">MTTDIRPEELLERWDRQQSAYIRHRNQRFDAIANVVEELVGPNPRVLDLACGPGSLTARIRLRLPGSTVVSVDKDPLLIAIGTDVFASDPQAQFQLADLDDPAWLDHLGTFDAVVSSTALHWLAPGVLARVYFELAGLIRPGGVFLNGDHLQYDAATLPLLSQLAERDDQQQQEQAFATGADSWDAWWALAAGRPGYVEAAAQRELCWQGHDAPPPKVTLGYHLEALRSAGFGEVGTVWQYLDDYVVAAIR</sequence>
<dbReference type="GO" id="GO:0032259">
    <property type="term" value="P:methylation"/>
    <property type="evidence" value="ECO:0007669"/>
    <property type="project" value="UniProtKB-KW"/>
</dbReference>
<dbReference type="OrthoDB" id="3286690at2"/>
<evidence type="ECO:0000259" key="3">
    <source>
        <dbReference type="Pfam" id="PF13649"/>
    </source>
</evidence>
<dbReference type="Gene3D" id="3.40.50.150">
    <property type="entry name" value="Vaccinia Virus protein VP39"/>
    <property type="match status" value="1"/>
</dbReference>
<keyword evidence="5" id="KW-1185">Reference proteome</keyword>
<evidence type="ECO:0000313" key="5">
    <source>
        <dbReference type="Proteomes" id="UP000226079"/>
    </source>
</evidence>
<keyword evidence="1 4" id="KW-0489">Methyltransferase</keyword>
<keyword evidence="2 4" id="KW-0808">Transferase</keyword>
<dbReference type="InterPro" id="IPR041698">
    <property type="entry name" value="Methyltransf_25"/>
</dbReference>
<proteinExistence type="predicted"/>
<name>A0A2A9CQ56_9ACTN</name>
<dbReference type="PANTHER" id="PTHR43861:SF1">
    <property type="entry name" value="TRANS-ACONITATE 2-METHYLTRANSFERASE"/>
    <property type="match status" value="1"/>
</dbReference>
<dbReference type="GO" id="GO:0008168">
    <property type="term" value="F:methyltransferase activity"/>
    <property type="evidence" value="ECO:0007669"/>
    <property type="project" value="UniProtKB-KW"/>
</dbReference>
<feature type="domain" description="Methyltransferase" evidence="3">
    <location>
        <begin position="46"/>
        <end position="143"/>
    </location>
</feature>
<gene>
    <name evidence="4" type="ORF">ATK74_0747</name>
</gene>
<dbReference type="AlphaFoldDB" id="A0A2A9CQ56"/>
<accession>A0A2A9CQ56</accession>
<reference evidence="4 5" key="1">
    <citation type="submission" date="2017-10" db="EMBL/GenBank/DDBJ databases">
        <title>Sequencing the genomes of 1000 actinobacteria strains.</title>
        <authorList>
            <person name="Klenk H.-P."/>
        </authorList>
    </citation>
    <scope>NUCLEOTIDE SEQUENCE [LARGE SCALE GENOMIC DNA]</scope>
    <source>
        <strain evidence="4 5">DSM 15597</strain>
    </source>
</reference>
<dbReference type="EMBL" id="PDJC01000001">
    <property type="protein sequence ID" value="PFG16215.1"/>
    <property type="molecule type" value="Genomic_DNA"/>
</dbReference>
<dbReference type="Pfam" id="PF13649">
    <property type="entry name" value="Methyltransf_25"/>
    <property type="match status" value="1"/>
</dbReference>
<dbReference type="PANTHER" id="PTHR43861">
    <property type="entry name" value="TRANS-ACONITATE 2-METHYLTRANSFERASE-RELATED"/>
    <property type="match status" value="1"/>
</dbReference>
<protein>
    <submittedName>
        <fullName evidence="4">Methyltransferase family protein</fullName>
    </submittedName>
</protein>
<dbReference type="Proteomes" id="UP000226079">
    <property type="component" value="Unassembled WGS sequence"/>
</dbReference>
<dbReference type="RefSeq" id="WP_098459774.1">
    <property type="nucleotide sequence ID" value="NZ_PDJC01000001.1"/>
</dbReference>
<evidence type="ECO:0000313" key="4">
    <source>
        <dbReference type="EMBL" id="PFG16215.1"/>
    </source>
</evidence>
<evidence type="ECO:0000256" key="2">
    <source>
        <dbReference type="ARBA" id="ARBA00022679"/>
    </source>
</evidence>
<organism evidence="4 5">
    <name type="scientific">Propionicimonas paludicola</name>
    <dbReference type="NCBI Taxonomy" id="185243"/>
    <lineage>
        <taxon>Bacteria</taxon>
        <taxon>Bacillati</taxon>
        <taxon>Actinomycetota</taxon>
        <taxon>Actinomycetes</taxon>
        <taxon>Propionibacteriales</taxon>
        <taxon>Nocardioidaceae</taxon>
        <taxon>Propionicimonas</taxon>
    </lineage>
</organism>
<dbReference type="SUPFAM" id="SSF53335">
    <property type="entry name" value="S-adenosyl-L-methionine-dependent methyltransferases"/>
    <property type="match status" value="1"/>
</dbReference>
<dbReference type="InterPro" id="IPR029063">
    <property type="entry name" value="SAM-dependent_MTases_sf"/>
</dbReference>